<keyword evidence="2" id="KW-1185">Reference proteome</keyword>
<dbReference type="STRING" id="765912.Thimo_0136"/>
<dbReference type="eggNOG" id="ENOG502ZPZF">
    <property type="taxonomic scope" value="Bacteria"/>
</dbReference>
<dbReference type="RefSeq" id="WP_015279161.1">
    <property type="nucleotide sequence ID" value="NC_019940.1"/>
</dbReference>
<name>L0GSR2_9GAMM</name>
<protein>
    <submittedName>
        <fullName evidence="1">Uncharacterized protein</fullName>
    </submittedName>
</protein>
<reference evidence="1 2" key="1">
    <citation type="submission" date="2011-09" db="EMBL/GenBank/DDBJ databases">
        <title>Complete sequence of chromosome of Thioflavicoccus mobilis 8321.</title>
        <authorList>
            <consortium name="US DOE Joint Genome Institute"/>
            <person name="Lucas S."/>
            <person name="Han J."/>
            <person name="Lapidus A."/>
            <person name="Cheng J.-F."/>
            <person name="Goodwin L."/>
            <person name="Pitluck S."/>
            <person name="Peters L."/>
            <person name="Ovchinnikova G."/>
            <person name="Lu M."/>
            <person name="Detter J.C."/>
            <person name="Han C."/>
            <person name="Tapia R."/>
            <person name="Land M."/>
            <person name="Hauser L."/>
            <person name="Kyrpides N."/>
            <person name="Ivanova N."/>
            <person name="Pagani I."/>
            <person name="Vogl K."/>
            <person name="Liu Z."/>
            <person name="Imhoff J."/>
            <person name="Thiel V."/>
            <person name="Frigaard N.-U."/>
            <person name="Bryant D."/>
            <person name="Woyke T."/>
        </authorList>
    </citation>
    <scope>NUCLEOTIDE SEQUENCE [LARGE SCALE GENOMIC DNA]</scope>
    <source>
        <strain evidence="1 2">8321</strain>
    </source>
</reference>
<proteinExistence type="predicted"/>
<dbReference type="KEGG" id="tmb:Thimo_0136"/>
<dbReference type="Proteomes" id="UP000010816">
    <property type="component" value="Chromosome"/>
</dbReference>
<dbReference type="AlphaFoldDB" id="L0GSR2"/>
<dbReference type="OrthoDB" id="9058065at2"/>
<evidence type="ECO:0000313" key="2">
    <source>
        <dbReference type="Proteomes" id="UP000010816"/>
    </source>
</evidence>
<sequence length="230" mass="24722">MDLPFTDRPGRRERHLRRRHENPLFGWPAPEVEPAALLAAQRADHEELEAFATALHALVRRAVDLPPETGSDEILTLKEDLERHYEQACGLAGDHAAEKTGIARLIEVIMGVVRGHAGSDPLATQELAQEEAARVHHFRLLELPLVVDLLHPESPVAPEELAATVLSASDAEFAALPELFDGSELALLVEQAEARLTELADVGFDLAGARARLAALQTLSAAADGSGATG</sequence>
<dbReference type="HOGENOM" id="CLU_1214330_0_0_6"/>
<organism evidence="1 2">
    <name type="scientific">Thioflavicoccus mobilis 8321</name>
    <dbReference type="NCBI Taxonomy" id="765912"/>
    <lineage>
        <taxon>Bacteria</taxon>
        <taxon>Pseudomonadati</taxon>
        <taxon>Pseudomonadota</taxon>
        <taxon>Gammaproteobacteria</taxon>
        <taxon>Chromatiales</taxon>
        <taxon>Chromatiaceae</taxon>
        <taxon>Thioflavicoccus</taxon>
    </lineage>
</organism>
<evidence type="ECO:0000313" key="1">
    <source>
        <dbReference type="EMBL" id="AGA89011.1"/>
    </source>
</evidence>
<gene>
    <name evidence="1" type="ORF">Thimo_0136</name>
</gene>
<accession>L0GSR2</accession>
<dbReference type="EMBL" id="CP003051">
    <property type="protein sequence ID" value="AGA89011.1"/>
    <property type="molecule type" value="Genomic_DNA"/>
</dbReference>